<dbReference type="FunFam" id="3.50.80.10:FF:000001">
    <property type="entry name" value="D-aminoacyl-tRNA deacylase"/>
    <property type="match status" value="1"/>
</dbReference>
<dbReference type="SUPFAM" id="SSF69500">
    <property type="entry name" value="DTD-like"/>
    <property type="match status" value="1"/>
</dbReference>
<reference evidence="6" key="1">
    <citation type="submission" date="2015-11" db="EMBL/GenBank/DDBJ databases">
        <title>De novo transcriptome assembly of four potential Pierce s Disease insect vectors from Arizona vineyards.</title>
        <authorList>
            <person name="Tassone E.E."/>
        </authorList>
    </citation>
    <scope>NUCLEOTIDE SEQUENCE</scope>
</reference>
<dbReference type="EC" id="3.1.1.96" evidence="2 5"/>
<comment type="catalytic activity">
    <reaction evidence="4">
        <text>a D-aminoacyl-tRNA + H2O = a tRNA + a D-alpha-amino acid + H(+)</text>
        <dbReference type="Rhea" id="RHEA:13953"/>
        <dbReference type="Rhea" id="RHEA-COMP:10123"/>
        <dbReference type="Rhea" id="RHEA-COMP:10124"/>
        <dbReference type="ChEBI" id="CHEBI:15377"/>
        <dbReference type="ChEBI" id="CHEBI:15378"/>
        <dbReference type="ChEBI" id="CHEBI:59871"/>
        <dbReference type="ChEBI" id="CHEBI:78442"/>
        <dbReference type="ChEBI" id="CHEBI:79333"/>
        <dbReference type="EC" id="3.1.1.96"/>
    </reaction>
</comment>
<dbReference type="GO" id="GO:0005737">
    <property type="term" value="C:cytoplasm"/>
    <property type="evidence" value="ECO:0007669"/>
    <property type="project" value="UniProtKB-SubCell"/>
</dbReference>
<dbReference type="Gene3D" id="3.50.80.10">
    <property type="entry name" value="D-tyrosyl-tRNA(Tyr) deacylase"/>
    <property type="match status" value="1"/>
</dbReference>
<evidence type="ECO:0000256" key="2">
    <source>
        <dbReference type="ARBA" id="ARBA00013056"/>
    </source>
</evidence>
<dbReference type="NCBIfam" id="TIGR00256">
    <property type="entry name" value="D-aminoacyl-tRNA deacylase"/>
    <property type="match status" value="1"/>
</dbReference>
<evidence type="ECO:0000256" key="5">
    <source>
        <dbReference type="RuleBase" id="RU003470"/>
    </source>
</evidence>
<accession>A0A1B6FX88</accession>
<evidence type="ECO:0000256" key="4">
    <source>
        <dbReference type="ARBA" id="ARBA00048018"/>
    </source>
</evidence>
<dbReference type="EMBL" id="GECZ01015028">
    <property type="protein sequence ID" value="JAS54741.1"/>
    <property type="molecule type" value="Transcribed_RNA"/>
</dbReference>
<evidence type="ECO:0000313" key="6">
    <source>
        <dbReference type="EMBL" id="JAS54741.1"/>
    </source>
</evidence>
<gene>
    <name evidence="6" type="ORF">g.17188</name>
</gene>
<keyword evidence="5" id="KW-0694">RNA-binding</keyword>
<evidence type="ECO:0000256" key="1">
    <source>
        <dbReference type="ARBA" id="ARBA00009673"/>
    </source>
</evidence>
<sequence length="159" mass="17773">MRAVIQRVTSASVTVDGEIISSIGKGLCILIGISRDDTQKDIDYLVKKILNLRLFGNDDRKWTASVVDQAGEVLCLSQITLYHSLKGNRLDFHHAMAPQQSQQFYQQFLTTLRQQYIPEKVKEGKFGAELVVNINNDGPVTICLESPLPQKPVKTETSV</sequence>
<dbReference type="GO" id="GO:0051500">
    <property type="term" value="F:D-tyrosyl-tRNA(Tyr) deacylase activity"/>
    <property type="evidence" value="ECO:0007669"/>
    <property type="project" value="TreeGrafter"/>
</dbReference>
<name>A0A1B6FX88_9HEMI</name>
<keyword evidence="5" id="KW-0820">tRNA-binding</keyword>
<comment type="similarity">
    <text evidence="1 5">Belongs to the DTD family.</text>
</comment>
<comment type="catalytic activity">
    <reaction evidence="3">
        <text>glycyl-tRNA(Ala) + H2O = tRNA(Ala) + glycine + H(+)</text>
        <dbReference type="Rhea" id="RHEA:53744"/>
        <dbReference type="Rhea" id="RHEA-COMP:9657"/>
        <dbReference type="Rhea" id="RHEA-COMP:13640"/>
        <dbReference type="ChEBI" id="CHEBI:15377"/>
        <dbReference type="ChEBI" id="CHEBI:15378"/>
        <dbReference type="ChEBI" id="CHEBI:57305"/>
        <dbReference type="ChEBI" id="CHEBI:78442"/>
        <dbReference type="ChEBI" id="CHEBI:78522"/>
        <dbReference type="EC" id="3.1.1.96"/>
    </reaction>
</comment>
<dbReference type="GO" id="GO:0000049">
    <property type="term" value="F:tRNA binding"/>
    <property type="evidence" value="ECO:0007669"/>
    <property type="project" value="UniProtKB-KW"/>
</dbReference>
<keyword evidence="5" id="KW-0963">Cytoplasm</keyword>
<comment type="subcellular location">
    <subcellularLocation>
        <location evidence="5">Cytoplasm</location>
    </subcellularLocation>
</comment>
<evidence type="ECO:0000256" key="3">
    <source>
        <dbReference type="ARBA" id="ARBA00047676"/>
    </source>
</evidence>
<organism evidence="6">
    <name type="scientific">Cuerna arida</name>
    <dbReference type="NCBI Taxonomy" id="1464854"/>
    <lineage>
        <taxon>Eukaryota</taxon>
        <taxon>Metazoa</taxon>
        <taxon>Ecdysozoa</taxon>
        <taxon>Arthropoda</taxon>
        <taxon>Hexapoda</taxon>
        <taxon>Insecta</taxon>
        <taxon>Pterygota</taxon>
        <taxon>Neoptera</taxon>
        <taxon>Paraneoptera</taxon>
        <taxon>Hemiptera</taxon>
        <taxon>Auchenorrhyncha</taxon>
        <taxon>Membracoidea</taxon>
        <taxon>Cicadellidae</taxon>
        <taxon>Cicadellinae</taxon>
        <taxon>Proconiini</taxon>
        <taxon>Cuerna</taxon>
    </lineage>
</organism>
<proteinExistence type="inferred from homology"/>
<dbReference type="InterPro" id="IPR023509">
    <property type="entry name" value="DTD-like_sf"/>
</dbReference>
<dbReference type="PANTHER" id="PTHR10472:SF5">
    <property type="entry name" value="D-AMINOACYL-TRNA DEACYLASE 1"/>
    <property type="match status" value="1"/>
</dbReference>
<protein>
    <recommendedName>
        <fullName evidence="2 5">D-aminoacyl-tRNA deacylase</fullName>
        <ecNumber evidence="2 5">3.1.1.96</ecNumber>
    </recommendedName>
</protein>
<dbReference type="InterPro" id="IPR003732">
    <property type="entry name" value="Daa-tRNA_deacyls_DTD"/>
</dbReference>
<dbReference type="GO" id="GO:0106026">
    <property type="term" value="F:Gly-tRNA(Ala) deacylase activity"/>
    <property type="evidence" value="ECO:0007669"/>
    <property type="project" value="RHEA"/>
</dbReference>
<dbReference type="AlphaFoldDB" id="A0A1B6FX88"/>
<keyword evidence="5" id="KW-0378">Hydrolase</keyword>
<dbReference type="Pfam" id="PF02580">
    <property type="entry name" value="Tyr_Deacylase"/>
    <property type="match status" value="1"/>
</dbReference>
<dbReference type="PANTHER" id="PTHR10472">
    <property type="entry name" value="D-TYROSYL-TRNA TYR DEACYLASE"/>
    <property type="match status" value="1"/>
</dbReference>